<dbReference type="PANTHER" id="PTHR32071">
    <property type="entry name" value="TRANSCRIPTIONAL REGULATORY PROTEIN"/>
    <property type="match status" value="1"/>
</dbReference>
<dbReference type="GO" id="GO:0006355">
    <property type="term" value="P:regulation of DNA-templated transcription"/>
    <property type="evidence" value="ECO:0007669"/>
    <property type="project" value="InterPro"/>
</dbReference>
<dbReference type="SMART" id="SM00382">
    <property type="entry name" value="AAA"/>
    <property type="match status" value="1"/>
</dbReference>
<dbReference type="Pfam" id="PF25601">
    <property type="entry name" value="AAA_lid_14"/>
    <property type="match status" value="1"/>
</dbReference>
<keyword evidence="6" id="KW-0805">Transcription regulation</keyword>
<dbReference type="Gene3D" id="3.40.50.300">
    <property type="entry name" value="P-loop containing nucleotide triphosphate hydrolases"/>
    <property type="match status" value="1"/>
</dbReference>
<dbReference type="InterPro" id="IPR009057">
    <property type="entry name" value="Homeodomain-like_sf"/>
</dbReference>
<dbReference type="GO" id="GO:0043565">
    <property type="term" value="F:sequence-specific DNA binding"/>
    <property type="evidence" value="ECO:0007669"/>
    <property type="project" value="InterPro"/>
</dbReference>
<comment type="caution">
    <text evidence="13">The sequence shown here is derived from an EMBL/GenBank/DDBJ whole genome shotgun (WGS) entry which is preliminary data.</text>
</comment>
<keyword evidence="3 10" id="KW-0597">Phosphoprotein</keyword>
<sequence>MHEHILIVDDEKGILDALTGVLEDEGYTVSTANTGSAALKKIENDAPSVVLLDIWLPDIDGLEVLKEIRNIQKDIVVIVMSGHGTIETAVKATKLGAYDYIEKPLSMERVHLLVKHATMQQHLELENVHLRRRYERWEDIIGESPSMSNLKEQIRIAGASNSRILITGENGTGKELVARSIHRSSQRANRLFVAVNCAAIPDTLIESELFGHEKGAFTGATSVQRGKFEIADGGTVFLDEIGDMSLNTQAKVLRVLQEQEFQRVGGNRTIKVDVRLITATNKDLQSEIKKGAFREDLFYRINVIVLDVPALRERREDIPLLAGHFLKEIIREQGLRERILTDEALKLLKGYDWPGNVRELRNLMERVAIMVQGERILPGDLAIISKNGQEKGLPQLHGDRYGSLRAARADFEKYYITERLKENNWNVTKTADDLKIERSNLHRKMKLLGIEEDIKSQ</sequence>
<dbReference type="AlphaFoldDB" id="A0A0G0V7J7"/>
<proteinExistence type="predicted"/>
<evidence type="ECO:0000313" key="13">
    <source>
        <dbReference type="EMBL" id="KKR97008.1"/>
    </source>
</evidence>
<dbReference type="Gene3D" id="1.10.8.60">
    <property type="match status" value="1"/>
</dbReference>
<evidence type="ECO:0000256" key="8">
    <source>
        <dbReference type="ARBA" id="ARBA00023159"/>
    </source>
</evidence>
<dbReference type="Pfam" id="PF02954">
    <property type="entry name" value="HTH_8"/>
    <property type="match status" value="1"/>
</dbReference>
<dbReference type="Pfam" id="PF00158">
    <property type="entry name" value="Sigma54_activat"/>
    <property type="match status" value="1"/>
</dbReference>
<feature type="domain" description="Response regulatory" evidence="12">
    <location>
        <begin position="4"/>
        <end position="118"/>
    </location>
</feature>
<feature type="domain" description="Sigma-54 factor interaction" evidence="11">
    <location>
        <begin position="140"/>
        <end position="369"/>
    </location>
</feature>
<evidence type="ECO:0000256" key="4">
    <source>
        <dbReference type="ARBA" id="ARBA00022741"/>
    </source>
</evidence>
<dbReference type="PROSITE" id="PS50045">
    <property type="entry name" value="SIGMA54_INTERACT_4"/>
    <property type="match status" value="1"/>
</dbReference>
<evidence type="ECO:0000256" key="5">
    <source>
        <dbReference type="ARBA" id="ARBA00022840"/>
    </source>
</evidence>
<keyword evidence="9" id="KW-0804">Transcription</keyword>
<dbReference type="FunFam" id="3.40.50.300:FF:000006">
    <property type="entry name" value="DNA-binding transcriptional regulator NtrC"/>
    <property type="match status" value="1"/>
</dbReference>
<evidence type="ECO:0000256" key="9">
    <source>
        <dbReference type="ARBA" id="ARBA00023163"/>
    </source>
</evidence>
<dbReference type="InterPro" id="IPR027417">
    <property type="entry name" value="P-loop_NTPase"/>
</dbReference>
<dbReference type="GO" id="GO:0005737">
    <property type="term" value="C:cytoplasm"/>
    <property type="evidence" value="ECO:0007669"/>
    <property type="project" value="UniProtKB-SubCell"/>
</dbReference>
<evidence type="ECO:0000259" key="11">
    <source>
        <dbReference type="PROSITE" id="PS50045"/>
    </source>
</evidence>
<dbReference type="InterPro" id="IPR001789">
    <property type="entry name" value="Sig_transdc_resp-reg_receiver"/>
</dbReference>
<feature type="modified residue" description="4-aspartylphosphate" evidence="10">
    <location>
        <position position="53"/>
    </location>
</feature>
<evidence type="ECO:0000256" key="7">
    <source>
        <dbReference type="ARBA" id="ARBA00023125"/>
    </source>
</evidence>
<evidence type="ECO:0000256" key="1">
    <source>
        <dbReference type="ARBA" id="ARBA00004496"/>
    </source>
</evidence>
<dbReference type="SUPFAM" id="SSF46689">
    <property type="entry name" value="Homeodomain-like"/>
    <property type="match status" value="1"/>
</dbReference>
<keyword evidence="8" id="KW-0010">Activator</keyword>
<name>A0A0G0V7J7_9BACT</name>
<dbReference type="PANTHER" id="PTHR32071:SF17">
    <property type="entry name" value="TRANSCRIPTIONAL REGULATOR (NTRC FAMILY)"/>
    <property type="match status" value="1"/>
</dbReference>
<keyword evidence="7 13" id="KW-0238">DNA-binding</keyword>
<gene>
    <name evidence="13" type="ORF">UU48_C0020G0004</name>
</gene>
<dbReference type="PROSITE" id="PS00676">
    <property type="entry name" value="SIGMA54_INTERACT_2"/>
    <property type="match status" value="1"/>
</dbReference>
<dbReference type="InterPro" id="IPR002078">
    <property type="entry name" value="Sigma_54_int"/>
</dbReference>
<dbReference type="Pfam" id="PF00072">
    <property type="entry name" value="Response_reg"/>
    <property type="match status" value="1"/>
</dbReference>
<dbReference type="FunFam" id="3.40.50.2300:FF:000018">
    <property type="entry name" value="DNA-binding transcriptional regulator NtrC"/>
    <property type="match status" value="1"/>
</dbReference>
<dbReference type="SUPFAM" id="SSF52540">
    <property type="entry name" value="P-loop containing nucleoside triphosphate hydrolases"/>
    <property type="match status" value="1"/>
</dbReference>
<accession>A0A0G0V7J7</accession>
<dbReference type="CDD" id="cd00009">
    <property type="entry name" value="AAA"/>
    <property type="match status" value="1"/>
</dbReference>
<dbReference type="SUPFAM" id="SSF52172">
    <property type="entry name" value="CheY-like"/>
    <property type="match status" value="1"/>
</dbReference>
<dbReference type="EMBL" id="LCAU01000020">
    <property type="protein sequence ID" value="KKR97008.1"/>
    <property type="molecule type" value="Genomic_DNA"/>
</dbReference>
<dbReference type="InterPro" id="IPR025944">
    <property type="entry name" value="Sigma_54_int_dom_CS"/>
</dbReference>
<evidence type="ECO:0000256" key="6">
    <source>
        <dbReference type="ARBA" id="ARBA00023015"/>
    </source>
</evidence>
<dbReference type="GO" id="GO:0005524">
    <property type="term" value="F:ATP binding"/>
    <property type="evidence" value="ECO:0007669"/>
    <property type="project" value="UniProtKB-KW"/>
</dbReference>
<dbReference type="PROSITE" id="PS00688">
    <property type="entry name" value="SIGMA54_INTERACT_3"/>
    <property type="match status" value="1"/>
</dbReference>
<reference evidence="13 14" key="1">
    <citation type="journal article" date="2015" name="Nature">
        <title>rRNA introns, odd ribosomes, and small enigmatic genomes across a large radiation of phyla.</title>
        <authorList>
            <person name="Brown C.T."/>
            <person name="Hug L.A."/>
            <person name="Thomas B.C."/>
            <person name="Sharon I."/>
            <person name="Castelle C.J."/>
            <person name="Singh A."/>
            <person name="Wilkins M.J."/>
            <person name="Williams K.H."/>
            <person name="Banfield J.F."/>
        </authorList>
    </citation>
    <scope>NUCLEOTIDE SEQUENCE [LARGE SCALE GENOMIC DNA]</scope>
</reference>
<dbReference type="InterPro" id="IPR025943">
    <property type="entry name" value="Sigma_54_int_dom_ATP-bd_2"/>
</dbReference>
<dbReference type="FunFam" id="1.10.8.60:FF:000014">
    <property type="entry name" value="DNA-binding transcriptional regulator NtrC"/>
    <property type="match status" value="1"/>
</dbReference>
<evidence type="ECO:0000256" key="10">
    <source>
        <dbReference type="PROSITE-ProRule" id="PRU00169"/>
    </source>
</evidence>
<dbReference type="Gene3D" id="1.10.10.60">
    <property type="entry name" value="Homeodomain-like"/>
    <property type="match status" value="1"/>
</dbReference>
<dbReference type="InterPro" id="IPR011006">
    <property type="entry name" value="CheY-like_superfamily"/>
</dbReference>
<keyword evidence="4" id="KW-0547">Nucleotide-binding</keyword>
<dbReference type="Proteomes" id="UP000034746">
    <property type="component" value="Unassembled WGS sequence"/>
</dbReference>
<dbReference type="CDD" id="cd17550">
    <property type="entry name" value="REC_NtrX-like"/>
    <property type="match status" value="1"/>
</dbReference>
<dbReference type="InterPro" id="IPR058031">
    <property type="entry name" value="AAA_lid_NorR"/>
</dbReference>
<keyword evidence="5" id="KW-0067">ATP-binding</keyword>
<dbReference type="Gene3D" id="3.40.50.2300">
    <property type="match status" value="1"/>
</dbReference>
<evidence type="ECO:0000313" key="14">
    <source>
        <dbReference type="Proteomes" id="UP000034746"/>
    </source>
</evidence>
<organism evidence="13 14">
    <name type="scientific">Candidatus Uhrbacteria bacterium GW2011_GWF2_41_16</name>
    <dbReference type="NCBI Taxonomy" id="1618997"/>
    <lineage>
        <taxon>Bacteria</taxon>
        <taxon>Candidatus Uhriibacteriota</taxon>
    </lineage>
</organism>
<evidence type="ECO:0000256" key="2">
    <source>
        <dbReference type="ARBA" id="ARBA00022490"/>
    </source>
</evidence>
<evidence type="ECO:0000259" key="12">
    <source>
        <dbReference type="PROSITE" id="PS50110"/>
    </source>
</evidence>
<evidence type="ECO:0000256" key="3">
    <source>
        <dbReference type="ARBA" id="ARBA00022553"/>
    </source>
</evidence>
<protein>
    <submittedName>
        <fullName evidence="13">Sigma-54 dependent DNA-binding response regulator</fullName>
    </submittedName>
</protein>
<dbReference type="SMART" id="SM00448">
    <property type="entry name" value="REC"/>
    <property type="match status" value="1"/>
</dbReference>
<dbReference type="PROSITE" id="PS50110">
    <property type="entry name" value="RESPONSE_REGULATORY"/>
    <property type="match status" value="1"/>
</dbReference>
<dbReference type="InterPro" id="IPR002197">
    <property type="entry name" value="HTH_Fis"/>
</dbReference>
<dbReference type="InterPro" id="IPR003593">
    <property type="entry name" value="AAA+_ATPase"/>
</dbReference>
<dbReference type="GO" id="GO:0000160">
    <property type="term" value="P:phosphorelay signal transduction system"/>
    <property type="evidence" value="ECO:0007669"/>
    <property type="project" value="InterPro"/>
</dbReference>
<comment type="subcellular location">
    <subcellularLocation>
        <location evidence="1">Cytoplasm</location>
    </subcellularLocation>
</comment>
<keyword evidence="2" id="KW-0963">Cytoplasm</keyword>